<feature type="domain" description="Cupin type-2" evidence="1">
    <location>
        <begin position="73"/>
        <end position="141"/>
    </location>
</feature>
<dbReference type="InterPro" id="IPR014710">
    <property type="entry name" value="RmlC-like_jellyroll"/>
</dbReference>
<evidence type="ECO:0000259" key="1">
    <source>
        <dbReference type="Pfam" id="PF07883"/>
    </source>
</evidence>
<dbReference type="Gene3D" id="2.60.120.10">
    <property type="entry name" value="Jelly Rolls"/>
    <property type="match status" value="2"/>
</dbReference>
<dbReference type="InterPro" id="IPR013096">
    <property type="entry name" value="Cupin_2"/>
</dbReference>
<keyword evidence="2" id="KW-0378">Hydrolase</keyword>
<sequence>MPKLNFHRSILPLEARTCAPGATAYFRGAVERNYALLPPEGVLDSRMPDYAGTIVRFLASPKMGAGFVQTMLLVAPGGGTSRPRNDGLQHFLLVQEGTFNLGIEGFCESHELTEGGYAYLPPGVSFTLKNEGDRTARVLEFYRPYVPAEGLATPGPVVSNIAQVEKVNHTGNPGRGWQHLLPDDLAFDMEMNVLSFAPGTHFPSVETHIMEHSLFLLKGQGMYLLDRDWHEVWAEDYIWMGPWVPQQFYATGWDESAYLLYKDVNRDVSFG</sequence>
<accession>A0A1N7JUJ8</accession>
<evidence type="ECO:0000313" key="3">
    <source>
        <dbReference type="Proteomes" id="UP000186221"/>
    </source>
</evidence>
<evidence type="ECO:0000313" key="2">
    <source>
        <dbReference type="EMBL" id="SIS53013.1"/>
    </source>
</evidence>
<dbReference type="InterPro" id="IPR011051">
    <property type="entry name" value="RmlC_Cupin_sf"/>
</dbReference>
<name>A0A1N7JUJ8_9RHOB</name>
<dbReference type="OrthoDB" id="9814939at2"/>
<reference evidence="3" key="1">
    <citation type="submission" date="2017-01" db="EMBL/GenBank/DDBJ databases">
        <authorList>
            <person name="Varghese N."/>
            <person name="Submissions S."/>
        </authorList>
    </citation>
    <scope>NUCLEOTIDE SEQUENCE [LARGE SCALE GENOMIC DNA]</scope>
    <source>
        <strain evidence="3">DSM 19945</strain>
    </source>
</reference>
<keyword evidence="3" id="KW-1185">Reference proteome</keyword>
<dbReference type="InterPro" id="IPR044704">
    <property type="entry name" value="UGlyAH_cupin_N"/>
</dbReference>
<dbReference type="PANTHER" id="PTHR34571:SF1">
    <property type="entry name" value="(S)-UREIDOGLYCINE AMINOHYDROLASE"/>
    <property type="match status" value="1"/>
</dbReference>
<dbReference type="SUPFAM" id="SSF51182">
    <property type="entry name" value="RmlC-like cupins"/>
    <property type="match status" value="1"/>
</dbReference>
<dbReference type="CDD" id="cd02211">
    <property type="entry name" value="cupin_UGlyAH_N"/>
    <property type="match status" value="1"/>
</dbReference>
<dbReference type="GO" id="GO:0071522">
    <property type="term" value="F:ureidoglycine aminohydrolase activity"/>
    <property type="evidence" value="ECO:0007669"/>
    <property type="project" value="InterPro"/>
</dbReference>
<dbReference type="InterPro" id="IPR017627">
    <property type="entry name" value="UGHY"/>
</dbReference>
<dbReference type="Proteomes" id="UP000186221">
    <property type="component" value="Unassembled WGS sequence"/>
</dbReference>
<dbReference type="Pfam" id="PF07883">
    <property type="entry name" value="Cupin_2"/>
    <property type="match status" value="1"/>
</dbReference>
<gene>
    <name evidence="2" type="ORF">SAMN05421580_102121</name>
</gene>
<dbReference type="CDD" id="cd02212">
    <property type="entry name" value="cupin_UGlyAH_C"/>
    <property type="match status" value="1"/>
</dbReference>
<organism evidence="2 3">
    <name type="scientific">Rhodobacter aestuarii</name>
    <dbReference type="NCBI Taxonomy" id="453582"/>
    <lineage>
        <taxon>Bacteria</taxon>
        <taxon>Pseudomonadati</taxon>
        <taxon>Pseudomonadota</taxon>
        <taxon>Alphaproteobacteria</taxon>
        <taxon>Rhodobacterales</taxon>
        <taxon>Rhodobacter group</taxon>
        <taxon>Rhodobacter</taxon>
    </lineage>
</organism>
<dbReference type="RefSeq" id="WP_076483721.1">
    <property type="nucleotide sequence ID" value="NZ_FTOG01000002.1"/>
</dbReference>
<protein>
    <submittedName>
        <fullName evidence="2">(S)-ureidoglycine aminohydrolase</fullName>
    </submittedName>
</protein>
<dbReference type="NCBIfam" id="TIGR03214">
    <property type="entry name" value="ura-cupin"/>
    <property type="match status" value="1"/>
</dbReference>
<proteinExistence type="predicted"/>
<dbReference type="AlphaFoldDB" id="A0A1N7JUJ8"/>
<dbReference type="STRING" id="453582.SAMN05421580_102121"/>
<dbReference type="InterPro" id="IPR044697">
    <property type="entry name" value="UGlyAH_cupin_C"/>
</dbReference>
<dbReference type="PANTHER" id="PTHR34571">
    <property type="entry name" value="(S)-UREIDOGLYCINE AMINOHYDROLASE"/>
    <property type="match status" value="1"/>
</dbReference>
<dbReference type="EMBL" id="FTOG01000002">
    <property type="protein sequence ID" value="SIS53013.1"/>
    <property type="molecule type" value="Genomic_DNA"/>
</dbReference>